<dbReference type="Proteomes" id="UP000249757">
    <property type="component" value="Unassembled WGS sequence"/>
</dbReference>
<evidence type="ECO:0000256" key="1">
    <source>
        <dbReference type="SAM" id="MobiDB-lite"/>
    </source>
</evidence>
<reference evidence="4" key="4">
    <citation type="journal article" date="2022" name="Microb. Genom.">
        <title>A global pangenome for the wheat fungal pathogen Pyrenophora tritici-repentis and prediction of effector protein structural homology.</title>
        <authorList>
            <person name="Moolhuijzen P.M."/>
            <person name="See P.T."/>
            <person name="Shi G."/>
            <person name="Powell H.R."/>
            <person name="Cockram J."/>
            <person name="Jorgensen L.N."/>
            <person name="Benslimane H."/>
            <person name="Strelkov S.E."/>
            <person name="Turner J."/>
            <person name="Liu Z."/>
            <person name="Moffat C.S."/>
        </authorList>
    </citation>
    <scope>NUCLEOTIDE SEQUENCE [LARGE SCALE GENOMIC DNA]</scope>
</reference>
<reference evidence="3" key="3">
    <citation type="journal article" date="2022" name="bioRxiv">
        <title>A global pangenome for the wheat fungal pathogen Pyrenophora tritici-repentis and prediction of effector protein structural homology.</title>
        <authorList>
            <person name="Moolhuijzen P."/>
            <person name="See P.T."/>
            <person name="Shi G."/>
            <person name="Powell H.R."/>
            <person name="Cockram J."/>
            <person name="Jorgensen L.N."/>
            <person name="Benslimane H."/>
            <person name="Strelkov S.E."/>
            <person name="Turner J."/>
            <person name="Liu Z."/>
            <person name="Moffat C.S."/>
        </authorList>
    </citation>
    <scope>NUCLEOTIDE SEQUENCE</scope>
    <source>
        <strain evidence="3">86-124</strain>
    </source>
</reference>
<dbReference type="OrthoDB" id="10338500at2759"/>
<name>A0A2W1HC91_9PLEO</name>
<evidence type="ECO:0000313" key="4">
    <source>
        <dbReference type="Proteomes" id="UP000249757"/>
    </source>
</evidence>
<proteinExistence type="predicted"/>
<protein>
    <submittedName>
        <fullName evidence="3">Uncharacterized protein</fullName>
    </submittedName>
</protein>
<reference evidence="3" key="2">
    <citation type="submission" date="2021-05" db="EMBL/GenBank/DDBJ databases">
        <authorList>
            <person name="Moolhuijzen P.M."/>
            <person name="Moffat C.S."/>
        </authorList>
    </citation>
    <scope>NUCLEOTIDE SEQUENCE</scope>
    <source>
        <strain evidence="3">86-124</strain>
    </source>
</reference>
<evidence type="ECO:0000313" key="2">
    <source>
        <dbReference type="EMBL" id="KAF7567317.1"/>
    </source>
</evidence>
<accession>A0A2W1HC91</accession>
<evidence type="ECO:0000313" key="3">
    <source>
        <dbReference type="EMBL" id="KAI1515465.1"/>
    </source>
</evidence>
<feature type="region of interest" description="Disordered" evidence="1">
    <location>
        <begin position="140"/>
        <end position="160"/>
    </location>
</feature>
<comment type="caution">
    <text evidence="3">The sequence shown here is derived from an EMBL/GenBank/DDBJ whole genome shotgun (WGS) entry which is preliminary data.</text>
</comment>
<organism evidence="3 4">
    <name type="scientific">Pyrenophora tritici-repentis</name>
    <dbReference type="NCBI Taxonomy" id="45151"/>
    <lineage>
        <taxon>Eukaryota</taxon>
        <taxon>Fungi</taxon>
        <taxon>Dikarya</taxon>
        <taxon>Ascomycota</taxon>
        <taxon>Pezizomycotina</taxon>
        <taxon>Dothideomycetes</taxon>
        <taxon>Pleosporomycetidae</taxon>
        <taxon>Pleosporales</taxon>
        <taxon>Pleosporineae</taxon>
        <taxon>Pleosporaceae</taxon>
        <taxon>Pyrenophora</taxon>
    </lineage>
</organism>
<keyword evidence="4" id="KW-1185">Reference proteome</keyword>
<dbReference type="Proteomes" id="UP000245464">
    <property type="component" value="Chromosome 8"/>
</dbReference>
<dbReference type="AlphaFoldDB" id="A0A2W1HC91"/>
<dbReference type="EMBL" id="NQIK02000008">
    <property type="protein sequence ID" value="KAF7567317.1"/>
    <property type="molecule type" value="Genomic_DNA"/>
</dbReference>
<reference evidence="2" key="1">
    <citation type="journal article" date="2018" name="BMC Genomics">
        <title>Comparative genomics of the wheat fungal pathogen Pyrenophora tritici-repentis reveals chromosomal variations and genome plasticity.</title>
        <authorList>
            <person name="Moolhuijzen P."/>
            <person name="See P.T."/>
            <person name="Hane J.K."/>
            <person name="Shi G."/>
            <person name="Liu Z."/>
            <person name="Oliver R.P."/>
            <person name="Moffat C.S."/>
        </authorList>
    </citation>
    <scope>NUCLEOTIDE SEQUENCE [LARGE SCALE GENOMIC DNA]</scope>
    <source>
        <strain evidence="2">M4</strain>
    </source>
</reference>
<gene>
    <name evidence="3" type="ORF">Ptr86124_005466</name>
    <name evidence="2" type="ORF">PtrM4_139080</name>
</gene>
<dbReference type="EMBL" id="NRDI02000006">
    <property type="protein sequence ID" value="KAI1515465.1"/>
    <property type="molecule type" value="Genomic_DNA"/>
</dbReference>
<sequence length="160" mass="18898">MFLLLLEQAKQEEEKSQPDAPRPRLAQFLRIYKIMQDHYLRPETYEPGKKRIWVGDACIARLVNFVEEKRNGGTFASPESFFDGRGPDMRLFPTSDADAGLYAAIRLYKNWEWKDGEKEESRMFHAIERHRNAKWGFQIENEKRAAEDDRNGNKKKMDEN</sequence>